<dbReference type="Gene3D" id="2.60.410.10">
    <property type="entry name" value="D-Ala-D-Ala carboxypeptidase, C-terminal domain"/>
    <property type="match status" value="1"/>
</dbReference>
<dbReference type="PANTHER" id="PTHR35333">
    <property type="entry name" value="BETA-LACTAMASE"/>
    <property type="match status" value="1"/>
</dbReference>
<evidence type="ECO:0000256" key="5">
    <source>
        <dbReference type="ARBA" id="ARBA00022645"/>
    </source>
</evidence>
<dbReference type="GO" id="GO:0006508">
    <property type="term" value="P:proteolysis"/>
    <property type="evidence" value="ECO:0007669"/>
    <property type="project" value="UniProtKB-KW"/>
</dbReference>
<reference evidence="17 18" key="1">
    <citation type="submission" date="2014-11" db="EMBL/GenBank/DDBJ databases">
        <title>Complete genome sequence and analysis of Lactobacillus hokkaidonensis LOOC260T.</title>
        <authorList>
            <person name="Tanizawa Y."/>
            <person name="Tohno M."/>
            <person name="Kaminuma E."/>
            <person name="Nakamura Y."/>
            <person name="Arita M."/>
        </authorList>
    </citation>
    <scope>NUCLEOTIDE SEQUENCE [LARGE SCALE GENOMIC DNA]</scope>
    <source>
        <strain evidence="17 18">LOOC260</strain>
    </source>
</reference>
<dbReference type="GO" id="GO:0046677">
    <property type="term" value="P:response to antibiotic"/>
    <property type="evidence" value="ECO:0007669"/>
    <property type="project" value="InterPro"/>
</dbReference>
<sequence>MKVFKKWIVSLLAGILLLNVGSMVTSVKAATKIDASAALVMDAKTGQIIYQKNTDKVLPVASITKLLTVAVIENEIKENKLNWNSKVKINKTLAKLSTSSELSNVELKKGSSYTVKNLVHASLISSADAATLALTTATGDTTASFNKKLQAMAHKIGVKDAKIYNAVGLKNSDLGALKLKNVSAKSENEMSASDVAKIAQYVVKHDSNVLQITKIKTETFKTTATASTVMNSLNQMLPGNTMAPKTVTMDGLKTGTSDAAGNSFVGTGTYKGHRLITVVLHANGDTDARYTQTENLLRMVVNGYNPVSLKKNATVSQAKTVSIPNGKQTKLAVRVAEDTTIWVKKGTSLSSWKNTFKAKTSLQNKKHQLAAPVKAGQTVGNLQLSKDGVTSLSGNKSVAVPVKAHTAMNKANIFVRMYRAIF</sequence>
<dbReference type="KEGG" id="lho:LOOC260_102540"/>
<proteinExistence type="inferred from homology"/>
<evidence type="ECO:0000256" key="15">
    <source>
        <dbReference type="RuleBase" id="RU004016"/>
    </source>
</evidence>
<feature type="binding site" evidence="14">
    <location>
        <position position="253"/>
    </location>
    <ligand>
        <name>substrate</name>
    </ligand>
</feature>
<evidence type="ECO:0000256" key="2">
    <source>
        <dbReference type="ARBA" id="ARBA00004752"/>
    </source>
</evidence>
<dbReference type="Pfam" id="PF07943">
    <property type="entry name" value="PBP5_C"/>
    <property type="match status" value="1"/>
</dbReference>
<accession>A0A0A1GRA5</accession>
<keyword evidence="5 17" id="KW-0121">Carboxypeptidase</keyword>
<evidence type="ECO:0000256" key="6">
    <source>
        <dbReference type="ARBA" id="ARBA00022670"/>
    </source>
</evidence>
<dbReference type="InterPro" id="IPR015956">
    <property type="entry name" value="Peniciliin-bd_prot_C_sf"/>
</dbReference>
<dbReference type="GO" id="GO:0009252">
    <property type="term" value="P:peptidoglycan biosynthetic process"/>
    <property type="evidence" value="ECO:0007669"/>
    <property type="project" value="UniProtKB-UniPathway"/>
</dbReference>
<evidence type="ECO:0000256" key="10">
    <source>
        <dbReference type="ARBA" id="ARBA00022984"/>
    </source>
</evidence>
<name>A0A0A1GRA5_9LACO</name>
<dbReference type="AlphaFoldDB" id="A0A0A1GRA5"/>
<keyword evidence="8" id="KW-0378">Hydrolase</keyword>
<dbReference type="InterPro" id="IPR018044">
    <property type="entry name" value="Peptidase_S11"/>
</dbReference>
<dbReference type="EMBL" id="AP014680">
    <property type="protein sequence ID" value="BAP84832.1"/>
    <property type="molecule type" value="Genomic_DNA"/>
</dbReference>
<dbReference type="InterPro" id="IPR012907">
    <property type="entry name" value="Peptidase_S11_C"/>
</dbReference>
<dbReference type="SMART" id="SM00936">
    <property type="entry name" value="PBP5_C"/>
    <property type="match status" value="1"/>
</dbReference>
<dbReference type="Proteomes" id="UP000031620">
    <property type="component" value="Chromosome"/>
</dbReference>
<dbReference type="Pfam" id="PF00768">
    <property type="entry name" value="Peptidase_S11"/>
    <property type="match status" value="1"/>
</dbReference>
<dbReference type="SUPFAM" id="SSF56601">
    <property type="entry name" value="beta-lactamase/transpeptidase-like"/>
    <property type="match status" value="1"/>
</dbReference>
<keyword evidence="7" id="KW-0732">Signal</keyword>
<evidence type="ECO:0000256" key="8">
    <source>
        <dbReference type="ARBA" id="ARBA00022801"/>
    </source>
</evidence>
<gene>
    <name evidence="17" type="ORF">LOOC260_102540</name>
</gene>
<organism evidence="17 18">
    <name type="scientific">Paucilactobacillus hokkaidonensis JCM 18461</name>
    <dbReference type="NCBI Taxonomy" id="1291742"/>
    <lineage>
        <taxon>Bacteria</taxon>
        <taxon>Bacillati</taxon>
        <taxon>Bacillota</taxon>
        <taxon>Bacilli</taxon>
        <taxon>Lactobacillales</taxon>
        <taxon>Lactobacillaceae</taxon>
        <taxon>Paucilactobacillus</taxon>
    </lineage>
</organism>
<dbReference type="GO" id="GO:0009002">
    <property type="term" value="F:serine-type D-Ala-D-Ala carboxypeptidase activity"/>
    <property type="evidence" value="ECO:0007669"/>
    <property type="project" value="UniProtKB-EC"/>
</dbReference>
<evidence type="ECO:0000256" key="4">
    <source>
        <dbReference type="ARBA" id="ARBA00012448"/>
    </source>
</evidence>
<comment type="similarity">
    <text evidence="3 15">Belongs to the peptidase S11 family.</text>
</comment>
<protein>
    <recommendedName>
        <fullName evidence="4">serine-type D-Ala-D-Ala carboxypeptidase</fullName>
        <ecNumber evidence="4">3.4.16.4</ecNumber>
    </recommendedName>
</protein>
<evidence type="ECO:0000256" key="13">
    <source>
        <dbReference type="PIRSR" id="PIRSR618044-1"/>
    </source>
</evidence>
<comment type="pathway">
    <text evidence="2">Cell wall biogenesis; peptidoglycan biosynthesis.</text>
</comment>
<evidence type="ECO:0000256" key="7">
    <source>
        <dbReference type="ARBA" id="ARBA00022729"/>
    </source>
</evidence>
<dbReference type="PRINTS" id="PR00725">
    <property type="entry name" value="DADACBPTASE1"/>
</dbReference>
<dbReference type="InterPro" id="IPR012338">
    <property type="entry name" value="Beta-lactam/transpept-like"/>
</dbReference>
<dbReference type="SUPFAM" id="SSF69189">
    <property type="entry name" value="Penicillin-binding protein associated domain"/>
    <property type="match status" value="1"/>
</dbReference>
<keyword evidence="10" id="KW-0573">Peptidoglycan synthesis</keyword>
<evidence type="ECO:0000256" key="1">
    <source>
        <dbReference type="ARBA" id="ARBA00003217"/>
    </source>
</evidence>
<dbReference type="UniPathway" id="UPA00219"/>
<keyword evidence="11" id="KW-0961">Cell wall biogenesis/degradation</keyword>
<feature type="domain" description="Peptidase S11 D-Ala-D-Ala carboxypeptidase A C-terminal" evidence="16">
    <location>
        <begin position="304"/>
        <end position="410"/>
    </location>
</feature>
<keyword evidence="6" id="KW-0645">Protease</keyword>
<evidence type="ECO:0000256" key="11">
    <source>
        <dbReference type="ARBA" id="ARBA00023316"/>
    </source>
</evidence>
<evidence type="ECO:0000256" key="12">
    <source>
        <dbReference type="ARBA" id="ARBA00034000"/>
    </source>
</evidence>
<feature type="active site" description="Proton acceptor" evidence="13">
    <location>
        <position position="65"/>
    </location>
</feature>
<evidence type="ECO:0000256" key="3">
    <source>
        <dbReference type="ARBA" id="ARBA00007164"/>
    </source>
</evidence>
<dbReference type="GO" id="GO:0008360">
    <property type="term" value="P:regulation of cell shape"/>
    <property type="evidence" value="ECO:0007669"/>
    <property type="project" value="UniProtKB-KW"/>
</dbReference>
<dbReference type="STRING" id="1291742.LOOC260_102540"/>
<comment type="function">
    <text evidence="1">Removes C-terminal D-alanyl residues from sugar-peptide cell wall precursors.</text>
</comment>
<evidence type="ECO:0000256" key="9">
    <source>
        <dbReference type="ARBA" id="ARBA00022960"/>
    </source>
</evidence>
<feature type="active site" description="Acyl-ester intermediate" evidence="13">
    <location>
        <position position="62"/>
    </location>
</feature>
<dbReference type="InterPro" id="IPR037167">
    <property type="entry name" value="Peptidase_S11_C_sf"/>
</dbReference>
<dbReference type="RefSeq" id="WP_041092344.1">
    <property type="nucleotide sequence ID" value="NZ_AP014680.1"/>
</dbReference>
<evidence type="ECO:0000313" key="18">
    <source>
        <dbReference type="Proteomes" id="UP000031620"/>
    </source>
</evidence>
<dbReference type="EC" id="3.4.16.4" evidence="4"/>
<dbReference type="Gene3D" id="3.40.710.10">
    <property type="entry name" value="DD-peptidase/beta-lactamase superfamily"/>
    <property type="match status" value="1"/>
</dbReference>
<evidence type="ECO:0000313" key="17">
    <source>
        <dbReference type="EMBL" id="BAP84832.1"/>
    </source>
</evidence>
<dbReference type="PANTHER" id="PTHR35333:SF3">
    <property type="entry name" value="BETA-LACTAMASE-TYPE TRANSPEPTIDASE FOLD CONTAINING PROTEIN"/>
    <property type="match status" value="1"/>
</dbReference>
<evidence type="ECO:0000259" key="16">
    <source>
        <dbReference type="SMART" id="SM00936"/>
    </source>
</evidence>
<dbReference type="GO" id="GO:0071555">
    <property type="term" value="P:cell wall organization"/>
    <property type="evidence" value="ECO:0007669"/>
    <property type="project" value="UniProtKB-KW"/>
</dbReference>
<keyword evidence="9" id="KW-0133">Cell shape</keyword>
<dbReference type="GO" id="GO:0008800">
    <property type="term" value="F:beta-lactamase activity"/>
    <property type="evidence" value="ECO:0007669"/>
    <property type="project" value="InterPro"/>
</dbReference>
<comment type="catalytic activity">
    <reaction evidence="12">
        <text>Preferential cleavage: (Ac)2-L-Lys-D-Ala-|-D-Ala. Also transpeptidation of peptidyl-alanyl moieties that are N-acyl substituents of D-alanine.</text>
        <dbReference type="EC" id="3.4.16.4"/>
    </reaction>
</comment>
<dbReference type="GO" id="GO:0030655">
    <property type="term" value="P:beta-lactam antibiotic catabolic process"/>
    <property type="evidence" value="ECO:0007669"/>
    <property type="project" value="InterPro"/>
</dbReference>
<dbReference type="InterPro" id="IPR000871">
    <property type="entry name" value="Beta-lactam_class-A"/>
</dbReference>
<dbReference type="HOGENOM" id="CLU_027070_8_2_9"/>
<dbReference type="MEROPS" id="S11.006"/>
<evidence type="ECO:0000256" key="14">
    <source>
        <dbReference type="PIRSR" id="PIRSR618044-2"/>
    </source>
</evidence>
<feature type="active site" evidence="13">
    <location>
        <position position="126"/>
    </location>
</feature>
<dbReference type="InterPro" id="IPR001967">
    <property type="entry name" value="Peptidase_S11_N"/>
</dbReference>